<accession>A0A2K2U1Q9</accession>
<sequence>MWYAVQVETGREDASRDLIEQAARAAGLEGAFEELFVPKRRTLSRRSGELVEGEEPLFPGYLIAVAKPRDAEGVAAALRRAPRFARLLAYDGVFTPLAADEVAWICAFARREGPRRVVDMSEGHVEGGRVVVTSGPLVGREGLIRKIDRRKRTAYLRLRICGREVETKVGLSLVRKKG</sequence>
<evidence type="ECO:0000313" key="6">
    <source>
        <dbReference type="Proteomes" id="UP000236488"/>
    </source>
</evidence>
<keyword evidence="1" id="KW-0889">Transcription antitermination</keyword>
<dbReference type="EMBL" id="PPEL01000142">
    <property type="protein sequence ID" value="PNV64212.1"/>
    <property type="molecule type" value="Genomic_DNA"/>
</dbReference>
<dbReference type="CDD" id="cd06091">
    <property type="entry name" value="KOW_NusG"/>
    <property type="match status" value="1"/>
</dbReference>
<comment type="caution">
    <text evidence="5">The sequence shown here is derived from an EMBL/GenBank/DDBJ whole genome shotgun (WGS) entry which is preliminary data.</text>
</comment>
<dbReference type="SUPFAM" id="SSF50104">
    <property type="entry name" value="Translation proteins SH3-like domain"/>
    <property type="match status" value="1"/>
</dbReference>
<gene>
    <name evidence="5" type="ORF">C2L80_13180</name>
</gene>
<protein>
    <submittedName>
        <fullName evidence="5">Antitermination protein NusG</fullName>
    </submittedName>
</protein>
<evidence type="ECO:0000256" key="3">
    <source>
        <dbReference type="ARBA" id="ARBA00023163"/>
    </source>
</evidence>
<dbReference type="PANTHER" id="PTHR30265:SF4">
    <property type="entry name" value="KOW MOTIF FAMILY PROTEIN, EXPRESSED"/>
    <property type="match status" value="1"/>
</dbReference>
<dbReference type="GO" id="GO:0031564">
    <property type="term" value="P:transcription antitermination"/>
    <property type="evidence" value="ECO:0007669"/>
    <property type="project" value="UniProtKB-KW"/>
</dbReference>
<dbReference type="NCBIfam" id="NF033641">
    <property type="entry name" value="antiterm_LoaP"/>
    <property type="match status" value="1"/>
</dbReference>
<keyword evidence="6" id="KW-1185">Reference proteome</keyword>
<dbReference type="InterPro" id="IPR043425">
    <property type="entry name" value="NusG-like"/>
</dbReference>
<dbReference type="GO" id="GO:0006354">
    <property type="term" value="P:DNA-templated transcription elongation"/>
    <property type="evidence" value="ECO:0007669"/>
    <property type="project" value="InterPro"/>
</dbReference>
<dbReference type="InterPro" id="IPR006645">
    <property type="entry name" value="NGN-like_dom"/>
</dbReference>
<proteinExistence type="predicted"/>
<evidence type="ECO:0000256" key="2">
    <source>
        <dbReference type="ARBA" id="ARBA00023015"/>
    </source>
</evidence>
<dbReference type="Proteomes" id="UP000236488">
    <property type="component" value="Unassembled WGS sequence"/>
</dbReference>
<evidence type="ECO:0000313" key="5">
    <source>
        <dbReference type="EMBL" id="PNV64212.1"/>
    </source>
</evidence>
<feature type="domain" description="NusG-like N-terminal" evidence="4">
    <location>
        <begin position="1"/>
        <end position="109"/>
    </location>
</feature>
<reference evidence="5 6" key="1">
    <citation type="journal article" date="2018" name="Int. J. Syst. Evol. Microbiol.">
        <title>Rubneribacter badeniensis gen. nov., sp. nov. and Enteroscipio rubneri gen. nov., sp. nov., new members of the Eggerthellaceae isolated from human faeces.</title>
        <authorList>
            <person name="Danylec N."/>
            <person name="Gobl A."/>
            <person name="Stoll D.A."/>
            <person name="Hetzer B."/>
            <person name="Kulling S.E."/>
            <person name="Huch M."/>
        </authorList>
    </citation>
    <scope>NUCLEOTIDE SEQUENCE [LARGE SCALE GENOMIC DNA]</scope>
    <source>
        <strain evidence="5 6">ResAG-85</strain>
    </source>
</reference>
<dbReference type="AlphaFoldDB" id="A0A2K2U1Q9"/>
<keyword evidence="2" id="KW-0805">Transcription regulation</keyword>
<keyword evidence="3" id="KW-0804">Transcription</keyword>
<dbReference type="Gene3D" id="3.30.70.940">
    <property type="entry name" value="NusG, N-terminal domain"/>
    <property type="match status" value="1"/>
</dbReference>
<evidence type="ECO:0000259" key="4">
    <source>
        <dbReference type="SMART" id="SM00738"/>
    </source>
</evidence>
<dbReference type="Pfam" id="PF02357">
    <property type="entry name" value="NusG"/>
    <property type="match status" value="1"/>
</dbReference>
<dbReference type="RefSeq" id="WP_103263360.1">
    <property type="nucleotide sequence ID" value="NZ_PPEL01000142.1"/>
</dbReference>
<dbReference type="PANTHER" id="PTHR30265">
    <property type="entry name" value="RHO-INTERACTING TRANSCRIPTION TERMINATION FACTOR NUSG"/>
    <property type="match status" value="1"/>
</dbReference>
<dbReference type="InterPro" id="IPR047663">
    <property type="entry name" value="Transcription_antiterm_LoaP"/>
</dbReference>
<name>A0A2K2U1Q9_9ACTN</name>
<dbReference type="SUPFAM" id="SSF82679">
    <property type="entry name" value="N-utilization substance G protein NusG, N-terminal domain"/>
    <property type="match status" value="1"/>
</dbReference>
<evidence type="ECO:0000256" key="1">
    <source>
        <dbReference type="ARBA" id="ARBA00022814"/>
    </source>
</evidence>
<dbReference type="InterPro" id="IPR014722">
    <property type="entry name" value="Rib_uL2_dom2"/>
</dbReference>
<dbReference type="Gene3D" id="2.30.30.30">
    <property type="match status" value="1"/>
</dbReference>
<dbReference type="SMART" id="SM00738">
    <property type="entry name" value="NGN"/>
    <property type="match status" value="1"/>
</dbReference>
<dbReference type="InterPro" id="IPR008991">
    <property type="entry name" value="Translation_prot_SH3-like_sf"/>
</dbReference>
<dbReference type="InterPro" id="IPR036735">
    <property type="entry name" value="NGN_dom_sf"/>
</dbReference>
<organism evidence="5 6">
    <name type="scientific">Rubneribacter badeniensis</name>
    <dbReference type="NCBI Taxonomy" id="2070688"/>
    <lineage>
        <taxon>Bacteria</taxon>
        <taxon>Bacillati</taxon>
        <taxon>Actinomycetota</taxon>
        <taxon>Coriobacteriia</taxon>
        <taxon>Eggerthellales</taxon>
        <taxon>Eggerthellaceae</taxon>
        <taxon>Rubneribacter</taxon>
    </lineage>
</organism>